<dbReference type="GO" id="GO:0000270">
    <property type="term" value="P:peptidoglycan metabolic process"/>
    <property type="evidence" value="ECO:0007669"/>
    <property type="project" value="UniProtKB-UniRule"/>
</dbReference>
<feature type="compositionally biased region" description="Basic and acidic residues" evidence="5">
    <location>
        <begin position="56"/>
        <end position="77"/>
    </location>
</feature>
<dbReference type="SUPFAM" id="SSF50685">
    <property type="entry name" value="Barwin-like endoglucanases"/>
    <property type="match status" value="1"/>
</dbReference>
<feature type="compositionally biased region" description="Basic residues" evidence="5">
    <location>
        <begin position="107"/>
        <end position="116"/>
    </location>
</feature>
<dbReference type="PANTHER" id="PTHR34183:SF8">
    <property type="entry name" value="ENDOLYTIC PEPTIDOGLYCAN TRANSGLYCOSYLASE RLPA-RELATED"/>
    <property type="match status" value="1"/>
</dbReference>
<dbReference type="InterPro" id="IPR034718">
    <property type="entry name" value="RlpA"/>
</dbReference>
<dbReference type="InterPro" id="IPR012997">
    <property type="entry name" value="RplA"/>
</dbReference>
<dbReference type="EMBL" id="VFPO01000001">
    <property type="protein sequence ID" value="TQM72031.1"/>
    <property type="molecule type" value="Genomic_DNA"/>
</dbReference>
<feature type="region of interest" description="Disordered" evidence="5">
    <location>
        <begin position="42"/>
        <end position="117"/>
    </location>
</feature>
<dbReference type="CDD" id="cd22268">
    <property type="entry name" value="DPBB_RlpA-like"/>
    <property type="match status" value="1"/>
</dbReference>
<evidence type="ECO:0000313" key="7">
    <source>
        <dbReference type="EMBL" id="TQM72031.1"/>
    </source>
</evidence>
<evidence type="ECO:0000256" key="4">
    <source>
        <dbReference type="RuleBase" id="RU003495"/>
    </source>
</evidence>
<dbReference type="EC" id="4.2.2.-" evidence="3"/>
<dbReference type="Gene3D" id="2.40.40.10">
    <property type="entry name" value="RlpA-like domain"/>
    <property type="match status" value="1"/>
</dbReference>
<evidence type="ECO:0000313" key="8">
    <source>
        <dbReference type="Proteomes" id="UP000316706"/>
    </source>
</evidence>
<keyword evidence="8" id="KW-1185">Reference proteome</keyword>
<evidence type="ECO:0000256" key="5">
    <source>
        <dbReference type="SAM" id="MobiDB-lite"/>
    </source>
</evidence>
<feature type="domain" description="RlpA-like protein double-psi beta-barrel" evidence="6">
    <location>
        <begin position="124"/>
        <end position="207"/>
    </location>
</feature>
<comment type="function">
    <text evidence="3">Lytic transglycosylase with a strong preference for naked glycan strands that lack stem peptides.</text>
</comment>
<organism evidence="7 8">
    <name type="scientific">Actinomadura hallensis</name>
    <dbReference type="NCBI Taxonomy" id="337895"/>
    <lineage>
        <taxon>Bacteria</taxon>
        <taxon>Bacillati</taxon>
        <taxon>Actinomycetota</taxon>
        <taxon>Actinomycetes</taxon>
        <taxon>Streptosporangiales</taxon>
        <taxon>Thermomonosporaceae</taxon>
        <taxon>Actinomadura</taxon>
    </lineage>
</organism>
<accession>A0A543IN90</accession>
<protein>
    <recommendedName>
        <fullName evidence="3">Probable endolytic peptidoglycan transglycosylase RlpA</fullName>
        <ecNumber evidence="3">4.2.2.-</ecNumber>
    </recommendedName>
</protein>
<dbReference type="OrthoDB" id="9779128at2"/>
<dbReference type="GO" id="GO:0071555">
    <property type="term" value="P:cell wall organization"/>
    <property type="evidence" value="ECO:0007669"/>
    <property type="project" value="UniProtKB-KW"/>
</dbReference>
<dbReference type="Pfam" id="PF03330">
    <property type="entry name" value="DPBB_1"/>
    <property type="match status" value="1"/>
</dbReference>
<keyword evidence="1 3" id="KW-0456">Lyase</keyword>
<name>A0A543IN90_9ACTN</name>
<proteinExistence type="inferred from homology"/>
<gene>
    <name evidence="3" type="primary">rlpA</name>
    <name evidence="7" type="ORF">FHX41_5816</name>
</gene>
<dbReference type="AlphaFoldDB" id="A0A543IN90"/>
<dbReference type="NCBIfam" id="TIGR00413">
    <property type="entry name" value="rlpA"/>
    <property type="match status" value="1"/>
</dbReference>
<comment type="similarity">
    <text evidence="3 4">Belongs to the RlpA family.</text>
</comment>
<comment type="caution">
    <text evidence="7">The sequence shown here is derived from an EMBL/GenBank/DDBJ whole genome shotgun (WGS) entry which is preliminary data.</text>
</comment>
<dbReference type="Proteomes" id="UP000316706">
    <property type="component" value="Unassembled WGS sequence"/>
</dbReference>
<evidence type="ECO:0000259" key="6">
    <source>
        <dbReference type="Pfam" id="PF03330"/>
    </source>
</evidence>
<keyword evidence="7" id="KW-0449">Lipoprotein</keyword>
<dbReference type="InterPro" id="IPR036908">
    <property type="entry name" value="RlpA-like_sf"/>
</dbReference>
<sequence>MGSPVRNLLRARLRTILIVSGAAVAVLTLGAFALVKSDGSAGSARAAHTVPGAAEPPRDEPLTEPPRAETPRAEPSRATRGKRRSPEPSPKKTKTPKSDSTADRVAAPKKKKKKRKVLESGSCEASYYWQGQMTASGEPFNPDALTAAHKTLPMGSRVHVTNKNNGRSVTVRINDRGPFVSGRCLDLSRAAMQKVGGTGSGVIPVRYEVLSRG</sequence>
<dbReference type="PANTHER" id="PTHR34183">
    <property type="entry name" value="ENDOLYTIC PEPTIDOGLYCAN TRANSGLYCOSYLASE RLPA"/>
    <property type="match status" value="1"/>
</dbReference>
<dbReference type="GO" id="GO:0008932">
    <property type="term" value="F:lytic endotransglycosylase activity"/>
    <property type="evidence" value="ECO:0007669"/>
    <property type="project" value="UniProtKB-UniRule"/>
</dbReference>
<reference evidence="7 8" key="1">
    <citation type="submission" date="2019-06" db="EMBL/GenBank/DDBJ databases">
        <title>Sequencing the genomes of 1000 actinobacteria strains.</title>
        <authorList>
            <person name="Klenk H.-P."/>
        </authorList>
    </citation>
    <scope>NUCLEOTIDE SEQUENCE [LARGE SCALE GENOMIC DNA]</scope>
    <source>
        <strain evidence="7 8">DSM 45043</strain>
    </source>
</reference>
<dbReference type="RefSeq" id="WP_141973564.1">
    <property type="nucleotide sequence ID" value="NZ_VFPO01000001.1"/>
</dbReference>
<feature type="compositionally biased region" description="Basic and acidic residues" evidence="5">
    <location>
        <begin position="84"/>
        <end position="102"/>
    </location>
</feature>
<evidence type="ECO:0000256" key="1">
    <source>
        <dbReference type="ARBA" id="ARBA00023239"/>
    </source>
</evidence>
<dbReference type="HAMAP" id="MF_02071">
    <property type="entry name" value="RlpA"/>
    <property type="match status" value="1"/>
</dbReference>
<evidence type="ECO:0000256" key="3">
    <source>
        <dbReference type="HAMAP-Rule" id="MF_02071"/>
    </source>
</evidence>
<keyword evidence="2 3" id="KW-0961">Cell wall biogenesis/degradation</keyword>
<dbReference type="InterPro" id="IPR009009">
    <property type="entry name" value="RlpA-like_DPBB"/>
</dbReference>
<evidence type="ECO:0000256" key="2">
    <source>
        <dbReference type="ARBA" id="ARBA00023316"/>
    </source>
</evidence>